<dbReference type="RefSeq" id="WP_145201276.1">
    <property type="nucleotide sequence ID" value="NZ_CP036434.1"/>
</dbReference>
<dbReference type="EMBL" id="CP036434">
    <property type="protein sequence ID" value="QDV08501.1"/>
    <property type="molecule type" value="Genomic_DNA"/>
</dbReference>
<evidence type="ECO:0000313" key="3">
    <source>
        <dbReference type="EMBL" id="QDV08501.1"/>
    </source>
</evidence>
<feature type="transmembrane region" description="Helical" evidence="2">
    <location>
        <begin position="142"/>
        <end position="166"/>
    </location>
</feature>
<feature type="transmembrane region" description="Helical" evidence="2">
    <location>
        <begin position="543"/>
        <end position="570"/>
    </location>
</feature>
<feature type="transmembrane region" description="Helical" evidence="2">
    <location>
        <begin position="464"/>
        <end position="486"/>
    </location>
</feature>
<feature type="compositionally biased region" description="Acidic residues" evidence="1">
    <location>
        <begin position="231"/>
        <end position="240"/>
    </location>
</feature>
<feature type="transmembrane region" description="Helical" evidence="2">
    <location>
        <begin position="582"/>
        <end position="608"/>
    </location>
</feature>
<keyword evidence="2" id="KW-0812">Transmembrane</keyword>
<feature type="transmembrane region" description="Helical" evidence="2">
    <location>
        <begin position="398"/>
        <end position="418"/>
    </location>
</feature>
<protein>
    <submittedName>
        <fullName evidence="3">Uncharacterized protein</fullName>
    </submittedName>
</protein>
<keyword evidence="2" id="KW-1133">Transmembrane helix</keyword>
<feature type="transmembrane region" description="Helical" evidence="2">
    <location>
        <begin position="187"/>
        <end position="206"/>
    </location>
</feature>
<feature type="transmembrane region" description="Helical" evidence="2">
    <location>
        <begin position="114"/>
        <end position="136"/>
    </location>
</feature>
<proteinExistence type="predicted"/>
<organism evidence="3 4">
    <name type="scientific">Saltatorellus ferox</name>
    <dbReference type="NCBI Taxonomy" id="2528018"/>
    <lineage>
        <taxon>Bacteria</taxon>
        <taxon>Pseudomonadati</taxon>
        <taxon>Planctomycetota</taxon>
        <taxon>Planctomycetia</taxon>
        <taxon>Planctomycetia incertae sedis</taxon>
        <taxon>Saltatorellus</taxon>
    </lineage>
</organism>
<keyword evidence="4" id="KW-1185">Reference proteome</keyword>
<accession>A0A518EWR7</accession>
<name>A0A518EWR7_9BACT</name>
<evidence type="ECO:0000313" key="4">
    <source>
        <dbReference type="Proteomes" id="UP000320390"/>
    </source>
</evidence>
<dbReference type="OrthoDB" id="7798170at2"/>
<feature type="transmembrane region" description="Helical" evidence="2">
    <location>
        <begin position="424"/>
        <end position="444"/>
    </location>
</feature>
<feature type="transmembrane region" description="Helical" evidence="2">
    <location>
        <begin position="74"/>
        <end position="93"/>
    </location>
</feature>
<reference evidence="3 4" key="1">
    <citation type="submission" date="2019-02" db="EMBL/GenBank/DDBJ databases">
        <title>Deep-cultivation of Planctomycetes and their phenomic and genomic characterization uncovers novel biology.</title>
        <authorList>
            <person name="Wiegand S."/>
            <person name="Jogler M."/>
            <person name="Boedeker C."/>
            <person name="Pinto D."/>
            <person name="Vollmers J."/>
            <person name="Rivas-Marin E."/>
            <person name="Kohn T."/>
            <person name="Peeters S.H."/>
            <person name="Heuer A."/>
            <person name="Rast P."/>
            <person name="Oberbeckmann S."/>
            <person name="Bunk B."/>
            <person name="Jeske O."/>
            <person name="Meyerdierks A."/>
            <person name="Storesund J.E."/>
            <person name="Kallscheuer N."/>
            <person name="Luecker S."/>
            <person name="Lage O.M."/>
            <person name="Pohl T."/>
            <person name="Merkel B.J."/>
            <person name="Hornburger P."/>
            <person name="Mueller R.-W."/>
            <person name="Bruemmer F."/>
            <person name="Labrenz M."/>
            <person name="Spormann A.M."/>
            <person name="Op den Camp H."/>
            <person name="Overmann J."/>
            <person name="Amann R."/>
            <person name="Jetten M.S.M."/>
            <person name="Mascher T."/>
            <person name="Medema M.H."/>
            <person name="Devos D.P."/>
            <person name="Kaster A.-K."/>
            <person name="Ovreas L."/>
            <person name="Rohde M."/>
            <person name="Galperin M.Y."/>
            <person name="Jogler C."/>
        </authorList>
    </citation>
    <scope>NUCLEOTIDE SEQUENCE [LARGE SCALE GENOMIC DNA]</scope>
    <source>
        <strain evidence="3 4">Poly30</strain>
    </source>
</reference>
<feature type="transmembrane region" description="Helical" evidence="2">
    <location>
        <begin position="498"/>
        <end position="523"/>
    </location>
</feature>
<dbReference type="Proteomes" id="UP000320390">
    <property type="component" value="Chromosome"/>
</dbReference>
<feature type="transmembrane region" description="Helical" evidence="2">
    <location>
        <begin position="30"/>
        <end position="54"/>
    </location>
</feature>
<keyword evidence="2" id="KW-0472">Membrane</keyword>
<evidence type="ECO:0000256" key="1">
    <source>
        <dbReference type="SAM" id="MobiDB-lite"/>
    </source>
</evidence>
<feature type="region of interest" description="Disordered" evidence="1">
    <location>
        <begin position="208"/>
        <end position="271"/>
    </location>
</feature>
<sequence length="621" mass="66796">MSSSSSPPLFLLWRLKLKGRVRLLARKARTFGGAVSLLVGAILLVLWIVTIILRSSYVERTVDPPSMELVRLGLLAYLGFVAFSSLSFRGVYMPRPELERLFAAPVPRRSIVRFRMLGAMLMALPFTVIVALFLSPRFASPWAAALGLAVTIPATSIFGQALSLLAAKTGGLGDRILSRFPATALRVIGALGILGLFTFLSFGPGIQSTDHARSRRAPDFSSPRSPRSPEDPDDLDDLDGEVLGVGGGTESGVSPWDWRSQVRPSVPPPPRTAFQRVNEVASSRPMRIATFPLTPWARAIASPSVPAALPWLASILGLLVLLFEAVARMPIDFRESSLRTSQDMERKLARMRSGQGGAGVFGQSSRAKGWRIPWLAGRSPMGAVIWVRTAWLIRQARGTLLIVAVVAIAGVVVGVRVFDQPGSGPATLALLATVYLASGIRADFRTDLDRMESMRAWPLAPWKVFVGTLLPGVLLTSLVVAGMLATRGVLLRQFGADLWVTMALVPFLAYIWTSVDNAVFLLFPVRFVPGQGSALQHTGRGFLLVMLRGLLLVGALAIAAGGAYLLHAFVADGGFGRPKLALYLAGAWVALTAILLLTLLTAFGAWALRRFDVSRIPAPGA</sequence>
<feature type="compositionally biased region" description="Low complexity" evidence="1">
    <location>
        <begin position="251"/>
        <end position="264"/>
    </location>
</feature>
<gene>
    <name evidence="3" type="ORF">Poly30_40490</name>
</gene>
<feature type="transmembrane region" description="Helical" evidence="2">
    <location>
        <begin position="308"/>
        <end position="327"/>
    </location>
</feature>
<evidence type="ECO:0000256" key="2">
    <source>
        <dbReference type="SAM" id="Phobius"/>
    </source>
</evidence>
<dbReference type="AlphaFoldDB" id="A0A518EWR7"/>